<dbReference type="EMBL" id="CP034464">
    <property type="protein sequence ID" value="AZP13845.1"/>
    <property type="molecule type" value="Genomic_DNA"/>
</dbReference>
<feature type="transmembrane region" description="Helical" evidence="1">
    <location>
        <begin position="136"/>
        <end position="156"/>
    </location>
</feature>
<accession>A0A3S5HM36</accession>
<feature type="transmembrane region" description="Helical" evidence="1">
    <location>
        <begin position="201"/>
        <end position="222"/>
    </location>
</feature>
<evidence type="ECO:0000256" key="1">
    <source>
        <dbReference type="SAM" id="Phobius"/>
    </source>
</evidence>
<keyword evidence="1" id="KW-1133">Transmembrane helix</keyword>
<organism evidence="2 3">
    <name type="scientific">Undibacterium parvum</name>
    <dbReference type="NCBI Taxonomy" id="401471"/>
    <lineage>
        <taxon>Bacteria</taxon>
        <taxon>Pseudomonadati</taxon>
        <taxon>Pseudomonadota</taxon>
        <taxon>Betaproteobacteria</taxon>
        <taxon>Burkholderiales</taxon>
        <taxon>Oxalobacteraceae</taxon>
        <taxon>Undibacterium</taxon>
    </lineage>
</organism>
<feature type="transmembrane region" description="Helical" evidence="1">
    <location>
        <begin position="168"/>
        <end position="194"/>
    </location>
</feature>
<keyword evidence="3" id="KW-1185">Reference proteome</keyword>
<gene>
    <name evidence="2" type="ORF">EJN92_18720</name>
</gene>
<dbReference type="RefSeq" id="WP_126129214.1">
    <property type="nucleotide sequence ID" value="NZ_CP034464.1"/>
</dbReference>
<dbReference type="OrthoDB" id="8958056at2"/>
<dbReference type="Proteomes" id="UP000275663">
    <property type="component" value="Chromosome"/>
</dbReference>
<evidence type="ECO:0000313" key="2">
    <source>
        <dbReference type="EMBL" id="AZP13845.1"/>
    </source>
</evidence>
<sequence length="269" mass="31342">MDAYKLLQNKIQDLRFRGFGGTSIQMHRAIFSIRLQKSNLILALLLPLFFNFLVFASLDLILQSWHALFDFWLRQIAPHHQVLEYPIDLGRYLLAMPFPDFSAGAPSSFNWWLSLIVSALIFLLTYFIPPDRFLPLTYILRACLLIQSTALAYFYFSPSTFPYDLPSYLGNGLVMGLFFLFLIPWILGFTYYVFNFHILQKIALTLIILGYFLLAFPMQYLFHGYLLSELSLLYLPLAYLVLGGFLDVMMFVAFYSWGMSWRWGELDGN</sequence>
<reference evidence="2 3" key="1">
    <citation type="journal article" date="2011" name="Int. J. Syst. Evol. Microbiol.">
        <title>Description of Undibacterium oligocarboniphilum sp. nov., isolated from purified water, and Undibacterium pigrum strain CCUG 49012 as the type strain of Undibacterium parvum sp. nov., and emended descriptions of the genus Undibacterium and the species Undibacterium pigrum.</title>
        <authorList>
            <person name="Eder W."/>
            <person name="Wanner G."/>
            <person name="Ludwig W."/>
            <person name="Busse H.J."/>
            <person name="Ziemke-Kageler F."/>
            <person name="Lang E."/>
        </authorList>
    </citation>
    <scope>NUCLEOTIDE SEQUENCE [LARGE SCALE GENOMIC DNA]</scope>
    <source>
        <strain evidence="2 3">DSM 23061</strain>
    </source>
</reference>
<keyword evidence="1" id="KW-0812">Transmembrane</keyword>
<keyword evidence="1" id="KW-0472">Membrane</keyword>
<proteinExistence type="predicted"/>
<feature type="transmembrane region" description="Helical" evidence="1">
    <location>
        <begin position="234"/>
        <end position="257"/>
    </location>
</feature>
<evidence type="ECO:0000313" key="3">
    <source>
        <dbReference type="Proteomes" id="UP000275663"/>
    </source>
</evidence>
<protein>
    <submittedName>
        <fullName evidence="2">Uncharacterized protein</fullName>
    </submittedName>
</protein>
<feature type="transmembrane region" description="Helical" evidence="1">
    <location>
        <begin position="109"/>
        <end position="129"/>
    </location>
</feature>
<feature type="transmembrane region" description="Helical" evidence="1">
    <location>
        <begin position="40"/>
        <end position="62"/>
    </location>
</feature>
<dbReference type="AlphaFoldDB" id="A0A3S5HM36"/>
<dbReference type="KEGG" id="upv:EJN92_18720"/>
<name>A0A3S5HM36_9BURK</name>